<protein>
    <submittedName>
        <fullName evidence="1">Uncharacterized protein</fullName>
    </submittedName>
</protein>
<dbReference type="EMBL" id="GBRH01253678">
    <property type="protein sequence ID" value="JAD44217.1"/>
    <property type="molecule type" value="Transcribed_RNA"/>
</dbReference>
<reference evidence="1" key="2">
    <citation type="journal article" date="2015" name="Data Brief">
        <title>Shoot transcriptome of the giant reed, Arundo donax.</title>
        <authorList>
            <person name="Barrero R.A."/>
            <person name="Guerrero F.D."/>
            <person name="Moolhuijzen P."/>
            <person name="Goolsby J.A."/>
            <person name="Tidwell J."/>
            <person name="Bellgard S.E."/>
            <person name="Bellgard M.I."/>
        </authorList>
    </citation>
    <scope>NUCLEOTIDE SEQUENCE</scope>
    <source>
        <tissue evidence="1">Shoot tissue taken approximately 20 cm above the soil surface</tissue>
    </source>
</reference>
<name>A0A0A9AAY7_ARUDO</name>
<organism evidence="1">
    <name type="scientific">Arundo donax</name>
    <name type="common">Giant reed</name>
    <name type="synonym">Donax arundinaceus</name>
    <dbReference type="NCBI Taxonomy" id="35708"/>
    <lineage>
        <taxon>Eukaryota</taxon>
        <taxon>Viridiplantae</taxon>
        <taxon>Streptophyta</taxon>
        <taxon>Embryophyta</taxon>
        <taxon>Tracheophyta</taxon>
        <taxon>Spermatophyta</taxon>
        <taxon>Magnoliopsida</taxon>
        <taxon>Liliopsida</taxon>
        <taxon>Poales</taxon>
        <taxon>Poaceae</taxon>
        <taxon>PACMAD clade</taxon>
        <taxon>Arundinoideae</taxon>
        <taxon>Arundineae</taxon>
        <taxon>Arundo</taxon>
    </lineage>
</organism>
<dbReference type="AlphaFoldDB" id="A0A0A9AAY7"/>
<reference evidence="1" key="1">
    <citation type="submission" date="2014-09" db="EMBL/GenBank/DDBJ databases">
        <authorList>
            <person name="Magalhaes I.L.F."/>
            <person name="Oliveira U."/>
            <person name="Santos F.R."/>
            <person name="Vidigal T.H.D.A."/>
            <person name="Brescovit A.D."/>
            <person name="Santos A.J."/>
        </authorList>
    </citation>
    <scope>NUCLEOTIDE SEQUENCE</scope>
    <source>
        <tissue evidence="1">Shoot tissue taken approximately 20 cm above the soil surface</tissue>
    </source>
</reference>
<accession>A0A0A9AAY7</accession>
<proteinExistence type="predicted"/>
<sequence>MLIATDREAGSSDPYLISFFKIVLLYPHDESSSYIYKLANECTYVSGKTHTSTP</sequence>
<evidence type="ECO:0000313" key="1">
    <source>
        <dbReference type="EMBL" id="JAD44217.1"/>
    </source>
</evidence>